<evidence type="ECO:0000256" key="4">
    <source>
        <dbReference type="ARBA" id="ARBA00023136"/>
    </source>
</evidence>
<organism evidence="7 8">
    <name type="scientific">Phlyctema vagabunda</name>
    <dbReference type="NCBI Taxonomy" id="108571"/>
    <lineage>
        <taxon>Eukaryota</taxon>
        <taxon>Fungi</taxon>
        <taxon>Dikarya</taxon>
        <taxon>Ascomycota</taxon>
        <taxon>Pezizomycotina</taxon>
        <taxon>Leotiomycetes</taxon>
        <taxon>Helotiales</taxon>
        <taxon>Dermateaceae</taxon>
        <taxon>Phlyctema</taxon>
    </lineage>
</organism>
<protein>
    <recommendedName>
        <fullName evidence="6">Integral membrane bound transporter domain-containing protein</fullName>
    </recommendedName>
</protein>
<dbReference type="Pfam" id="PF13515">
    <property type="entry name" value="FUSC_2"/>
    <property type="match status" value="1"/>
</dbReference>
<proteinExistence type="predicted"/>
<feature type="transmembrane region" description="Helical" evidence="5">
    <location>
        <begin position="162"/>
        <end position="180"/>
    </location>
</feature>
<evidence type="ECO:0000256" key="3">
    <source>
        <dbReference type="ARBA" id="ARBA00022989"/>
    </source>
</evidence>
<keyword evidence="3 5" id="KW-1133">Transmembrane helix</keyword>
<dbReference type="Proteomes" id="UP001629113">
    <property type="component" value="Unassembled WGS sequence"/>
</dbReference>
<feature type="transmembrane region" description="Helical" evidence="5">
    <location>
        <begin position="187"/>
        <end position="205"/>
    </location>
</feature>
<dbReference type="PANTHER" id="PTHR37994">
    <property type="entry name" value="ARAE_2_N DOMAIN-CONTAINING PROTEIN-RELATED"/>
    <property type="match status" value="1"/>
</dbReference>
<sequence>MAKSHLIVPSARRLYSWFLSIWDTSEATLADDERPSSREEKKLLHSISNRTTRNIEHLPPSNAYERFGVRINRFQEFLKGPELSFGFRSACATMSCAIVAYLHSTQEIFTHYRLIWSVIISAIGANMSAGQSGVSYALRILGSFAALIICYGVWYIPNGNVAGVIVVMWLASFFQMYFLLRWPKYIIGWLVILITEVLSIGYELQVRKIGVAAAESTGTYVFPPYYVAAMRVACVLWGTCASIFFTYLPYPITARSLLRKDMAIVMQLLANYHAVVHSTIKARLLGAEGDVADISSPGRILAHTRKAIFNKIMVLSSAINHNVYLQKYEPGLGGRFPVAMFQDIMSQLTVLLDLISLLSYATQVWAASEDPRINEIAHSSKSRAWLNDLSKLIETINPIEKQITSVLWQLSAAVSTGQPLLPGTGHSSPYLLSDRLRTLDPEILHMTHMFELEYSAHAVMEIISSMITYKIKVLVATIESLVGVVDFEFVETDTNGKGKHE</sequence>
<keyword evidence="8" id="KW-1185">Reference proteome</keyword>
<feature type="domain" description="Integral membrane bound transporter" evidence="6">
    <location>
        <begin position="107"/>
        <end position="244"/>
    </location>
</feature>
<accession>A0ABR4P596</accession>
<feature type="transmembrane region" description="Helical" evidence="5">
    <location>
        <begin position="136"/>
        <end position="156"/>
    </location>
</feature>
<evidence type="ECO:0000256" key="5">
    <source>
        <dbReference type="SAM" id="Phobius"/>
    </source>
</evidence>
<evidence type="ECO:0000313" key="8">
    <source>
        <dbReference type="Proteomes" id="UP001629113"/>
    </source>
</evidence>
<evidence type="ECO:0000256" key="2">
    <source>
        <dbReference type="ARBA" id="ARBA00022692"/>
    </source>
</evidence>
<evidence type="ECO:0000256" key="1">
    <source>
        <dbReference type="ARBA" id="ARBA00004141"/>
    </source>
</evidence>
<evidence type="ECO:0000259" key="6">
    <source>
        <dbReference type="Pfam" id="PF13515"/>
    </source>
</evidence>
<comment type="subcellular location">
    <subcellularLocation>
        <location evidence="1">Membrane</location>
        <topology evidence="1">Multi-pass membrane protein</topology>
    </subcellularLocation>
</comment>
<gene>
    <name evidence="7" type="ORF">PVAG01_10202</name>
</gene>
<keyword evidence="4 5" id="KW-0472">Membrane</keyword>
<dbReference type="PANTHER" id="PTHR37994:SF4">
    <property type="entry name" value="ER TRANSPORTER 6TM N-TERMINAL DOMAIN-CONTAINING PROTEIN-RELATED"/>
    <property type="match status" value="1"/>
</dbReference>
<dbReference type="EMBL" id="JBFCZG010000009">
    <property type="protein sequence ID" value="KAL3418486.1"/>
    <property type="molecule type" value="Genomic_DNA"/>
</dbReference>
<dbReference type="InterPro" id="IPR049453">
    <property type="entry name" value="Memb_transporter_dom"/>
</dbReference>
<keyword evidence="2 5" id="KW-0812">Transmembrane</keyword>
<name>A0ABR4P596_9HELO</name>
<evidence type="ECO:0000313" key="7">
    <source>
        <dbReference type="EMBL" id="KAL3418486.1"/>
    </source>
</evidence>
<feature type="transmembrane region" description="Helical" evidence="5">
    <location>
        <begin position="225"/>
        <end position="250"/>
    </location>
</feature>
<reference evidence="7 8" key="1">
    <citation type="submission" date="2024-06" db="EMBL/GenBank/DDBJ databases">
        <title>Complete genome of Phlyctema vagabunda strain 19-DSS-EL-015.</title>
        <authorList>
            <person name="Fiorenzani C."/>
        </authorList>
    </citation>
    <scope>NUCLEOTIDE SEQUENCE [LARGE SCALE GENOMIC DNA]</scope>
    <source>
        <strain evidence="7 8">19-DSS-EL-015</strain>
    </source>
</reference>
<comment type="caution">
    <text evidence="7">The sequence shown here is derived from an EMBL/GenBank/DDBJ whole genome shotgun (WGS) entry which is preliminary data.</text>
</comment>